<organism evidence="5 6">
    <name type="scientific">Apiospora saccharicola</name>
    <dbReference type="NCBI Taxonomy" id="335842"/>
    <lineage>
        <taxon>Eukaryota</taxon>
        <taxon>Fungi</taxon>
        <taxon>Dikarya</taxon>
        <taxon>Ascomycota</taxon>
        <taxon>Pezizomycotina</taxon>
        <taxon>Sordariomycetes</taxon>
        <taxon>Xylariomycetidae</taxon>
        <taxon>Amphisphaeriales</taxon>
        <taxon>Apiosporaceae</taxon>
        <taxon>Apiospora</taxon>
    </lineage>
</organism>
<dbReference type="InterPro" id="IPR036291">
    <property type="entry name" value="NAD(P)-bd_dom_sf"/>
</dbReference>
<keyword evidence="3" id="KW-0560">Oxidoreductase</keyword>
<dbReference type="PRINTS" id="PR00081">
    <property type="entry name" value="GDHRDH"/>
</dbReference>
<evidence type="ECO:0000313" key="5">
    <source>
        <dbReference type="EMBL" id="KAK8057671.1"/>
    </source>
</evidence>
<evidence type="ECO:0000256" key="3">
    <source>
        <dbReference type="ARBA" id="ARBA00023002"/>
    </source>
</evidence>
<dbReference type="EMBL" id="JAQQWM010000007">
    <property type="protein sequence ID" value="KAK8057671.1"/>
    <property type="molecule type" value="Genomic_DNA"/>
</dbReference>
<accession>A0ABR1UFJ7</accession>
<keyword evidence="6" id="KW-1185">Reference proteome</keyword>
<dbReference type="PANTHER" id="PTHR43391">
    <property type="entry name" value="RETINOL DEHYDROGENASE-RELATED"/>
    <property type="match status" value="1"/>
</dbReference>
<proteinExistence type="inferred from homology"/>
<comment type="similarity">
    <text evidence="1 4">Belongs to the short-chain dehydrogenases/reductases (SDR) family.</text>
</comment>
<sequence length="330" mass="35307">MAALQPPAPRLHNDVYPFIYPSKFRGSLQGKVALITGSAGAIGQAVAECFAVAGAKLVLVYNRTQPATKEHFTNLGAADVLAVQCNVAELRSCEELVRQVFSTIVQTLEAFGTVDILVNNAGANGLEPSPDSFMHDLAVNLHGPYYLMRLLMPGMRAQRSGCMLNITSRAGVLPNVPFSTSYHSSKAALINLTGCVQSEVDVDGLDGIHVYALHPGGVRSEMTLNKYKNATDSLPDHPDIATKLTQRVDGYNDSPYLNGMTCVALATGLARHVLRGRYFDVGQDLEDVLTSGAAAIKADPGLYTLHTRYLGTVPDSSGKVLDPPFAFPGF</sequence>
<dbReference type="PANTHER" id="PTHR43391:SF14">
    <property type="entry name" value="DEHYDROGENASE_REDUCTASE SDR FAMILY PROTEIN 7-LIKE"/>
    <property type="match status" value="1"/>
</dbReference>
<dbReference type="PRINTS" id="PR00080">
    <property type="entry name" value="SDRFAMILY"/>
</dbReference>
<dbReference type="CDD" id="cd05233">
    <property type="entry name" value="SDR_c"/>
    <property type="match status" value="1"/>
</dbReference>
<dbReference type="SUPFAM" id="SSF51735">
    <property type="entry name" value="NAD(P)-binding Rossmann-fold domains"/>
    <property type="match status" value="1"/>
</dbReference>
<reference evidence="5 6" key="1">
    <citation type="submission" date="2023-01" db="EMBL/GenBank/DDBJ databases">
        <title>Analysis of 21 Apiospora genomes using comparative genomics revels a genus with tremendous synthesis potential of carbohydrate active enzymes and secondary metabolites.</title>
        <authorList>
            <person name="Sorensen T."/>
        </authorList>
    </citation>
    <scope>NUCLEOTIDE SEQUENCE [LARGE SCALE GENOMIC DNA]</scope>
    <source>
        <strain evidence="5 6">CBS 83171</strain>
    </source>
</reference>
<evidence type="ECO:0000256" key="4">
    <source>
        <dbReference type="RuleBase" id="RU000363"/>
    </source>
</evidence>
<dbReference type="Pfam" id="PF00106">
    <property type="entry name" value="adh_short"/>
    <property type="match status" value="1"/>
</dbReference>
<protein>
    <submittedName>
        <fullName evidence="5">NADP-binding protein</fullName>
    </submittedName>
</protein>
<comment type="caution">
    <text evidence="5">The sequence shown here is derived from an EMBL/GenBank/DDBJ whole genome shotgun (WGS) entry which is preliminary data.</text>
</comment>
<dbReference type="Gene3D" id="3.40.50.720">
    <property type="entry name" value="NAD(P)-binding Rossmann-like Domain"/>
    <property type="match status" value="1"/>
</dbReference>
<dbReference type="InterPro" id="IPR002347">
    <property type="entry name" value="SDR_fam"/>
</dbReference>
<evidence type="ECO:0000313" key="6">
    <source>
        <dbReference type="Proteomes" id="UP001446871"/>
    </source>
</evidence>
<keyword evidence="2" id="KW-0521">NADP</keyword>
<evidence type="ECO:0000256" key="1">
    <source>
        <dbReference type="ARBA" id="ARBA00006484"/>
    </source>
</evidence>
<dbReference type="Proteomes" id="UP001446871">
    <property type="component" value="Unassembled WGS sequence"/>
</dbReference>
<name>A0ABR1UFJ7_9PEZI</name>
<gene>
    <name evidence="5" type="ORF">PG996_011608</name>
</gene>
<evidence type="ECO:0000256" key="2">
    <source>
        <dbReference type="ARBA" id="ARBA00022857"/>
    </source>
</evidence>